<dbReference type="FunFam" id="3.40.50.12780:FF:000012">
    <property type="entry name" value="Non-ribosomal peptide synthetase"/>
    <property type="match status" value="1"/>
</dbReference>
<accession>A0A9P6SSV5</accession>
<dbReference type="FunFam" id="2.30.38.10:FF:000001">
    <property type="entry name" value="Non-ribosomal peptide synthetase PvdI"/>
    <property type="match status" value="1"/>
</dbReference>
<sequence>MAITPDMLPLIDLTQTDIDHIIATVAGGVANVQDIYSLSPLQEGILFHHMLSTKGDPYLLIACLSFASRELLDRYIDAVQRVVDRHDILRTGFVWENLSTPAQVVLRRVILPVTEHHLNPAEGPIREQLMKRLDPRLHRIDLTQAPLLRFNIAQDTDGQWILVQLLHHSIGDHSTMDVMSNEITSFLEGRGDQLTAPPPFRNLIAQARLGMSEEDHERFFTEMLADIDTPSLPFGVTEVHDQDHEIVESHRMLPQDLNDRLRAQAKRLGVSLASVCHLAWGLVISRTSGEDRVVFGTVLFGRMGSGPGSDTAMGLFINSLPIRVDLAGGVLKAVLQTHDRLASLLEHELAPLTLAQRCSSVPSGTPLFSSLLNYRHNATLREETQIAPGIQLLESYERTNYPFNMSVEDFGTSLGVTALAVDSVDAVRVSGYMQRALESLAESLEYSPEMEIRQLDVLPREERETLLNTWNAQHLEYPEHQCIHNLFEHQAERTPQATALVFEGQELTYCELNAKANRLAHKLIEVGVKPDTLVAICVERSLAIVISVMAVLKAGGAYVPLDPSYPKERLALMMEDAKPRILLADMTGHKTMDEAGILEDQAGPDGEAAITILNPNDQISSISTNPRVPDLTPRHLAYIIYTSGSTGKPKGVMIEHQGVVNLTISRPESYGISPSSRVLQFYSFSFDGCAMDILSSLGLGASLHLLSDRIRYDPPKLWDYLETHSITQAVLPPAVLQDCTDFEPLNTPLTLTLAGEALPASLLRALQPLIPNGSILNDYGPTETTIITTSWKSTQGFSGDNVPIGRPIANKTIYILDQHLQPVPLGATGEIHIGGVGVARGYLQRPELTAERFVHDPFVEDPEARMYKTGDLARYLPDGNICVLGRNDHQVKIRGFRIELGEIEARLADHPLVQSAIVLASGESRDKRLVAYVAAEPIEQFVQHMRSYLASCLPDYMIPSAIVRLDALPLNPNGKIDRHALPAPGIDAFASGIYDPPQGEIEKSLAQIWAELLRLDRVSRNDNFFALGGHSLLAVRLMNRMAALGLQVPLSELYASPSLAAVAELVQKHQDNTFKSVNEIKPVSREDSLTLSFSQQRLWVLAQLEGVSDTYHVPLVVRFRGDLNREAWQRALNALFERHEALRSVFTVINGEPQVQILPAQFGIPIQWKDLEDSPDVEVELKRICTEEAKYPDYAAWERQWLSGDRLEAHSSYWRTALANAPVLLNLPTDRQRPLQQSFVGDQVQVRLDAQLTSALNRLSQEHGVTMFTTILSAWGAVLSRLS</sequence>
<evidence type="ECO:0000313" key="7">
    <source>
        <dbReference type="Proteomes" id="UP000749646"/>
    </source>
</evidence>
<dbReference type="PROSITE" id="PS00455">
    <property type="entry name" value="AMP_BINDING"/>
    <property type="match status" value="1"/>
</dbReference>
<dbReference type="EMBL" id="JAAAHW010000807">
    <property type="protein sequence ID" value="KAF9998855.1"/>
    <property type="molecule type" value="Genomic_DNA"/>
</dbReference>
<dbReference type="InterPro" id="IPR045851">
    <property type="entry name" value="AMP-bd_C_sf"/>
</dbReference>
<dbReference type="GO" id="GO:0016874">
    <property type="term" value="F:ligase activity"/>
    <property type="evidence" value="ECO:0007669"/>
    <property type="project" value="UniProtKB-KW"/>
</dbReference>
<keyword evidence="2" id="KW-0597">Phosphoprotein</keyword>
<dbReference type="GO" id="GO:0043041">
    <property type="term" value="P:amino acid activation for nonribosomal peptide biosynthetic process"/>
    <property type="evidence" value="ECO:0007669"/>
    <property type="project" value="TreeGrafter"/>
</dbReference>
<evidence type="ECO:0000313" key="6">
    <source>
        <dbReference type="EMBL" id="KAF9998855.1"/>
    </source>
</evidence>
<reference evidence="6" key="1">
    <citation type="journal article" date="2020" name="Fungal Divers.">
        <title>Resolving the Mortierellaceae phylogeny through synthesis of multi-gene phylogenetics and phylogenomics.</title>
        <authorList>
            <person name="Vandepol N."/>
            <person name="Liber J."/>
            <person name="Desiro A."/>
            <person name="Na H."/>
            <person name="Kennedy M."/>
            <person name="Barry K."/>
            <person name="Grigoriev I.V."/>
            <person name="Miller A.N."/>
            <person name="O'Donnell K."/>
            <person name="Stajich J.E."/>
            <person name="Bonito G."/>
        </authorList>
    </citation>
    <scope>NUCLEOTIDE SEQUENCE</scope>
    <source>
        <strain evidence="6">MES-2147</strain>
    </source>
</reference>
<dbReference type="Gene3D" id="1.10.1200.10">
    <property type="entry name" value="ACP-like"/>
    <property type="match status" value="1"/>
</dbReference>
<dbReference type="InterPro" id="IPR025110">
    <property type="entry name" value="AMP-bd_C"/>
</dbReference>
<dbReference type="PROSITE" id="PS50075">
    <property type="entry name" value="CARRIER"/>
    <property type="match status" value="1"/>
</dbReference>
<dbReference type="Pfam" id="PF00668">
    <property type="entry name" value="Condensation"/>
    <property type="match status" value="3"/>
</dbReference>
<feature type="non-terminal residue" evidence="6">
    <location>
        <position position="1283"/>
    </location>
</feature>
<dbReference type="FunFam" id="3.30.300.30:FF:000010">
    <property type="entry name" value="Enterobactin synthetase component F"/>
    <property type="match status" value="1"/>
</dbReference>
<evidence type="ECO:0000259" key="5">
    <source>
        <dbReference type="PROSITE" id="PS50075"/>
    </source>
</evidence>
<dbReference type="SUPFAM" id="SSF52777">
    <property type="entry name" value="CoA-dependent acyltransferases"/>
    <property type="match status" value="4"/>
</dbReference>
<dbReference type="SMART" id="SM00823">
    <property type="entry name" value="PKS_PP"/>
    <property type="match status" value="1"/>
</dbReference>
<evidence type="ECO:0000256" key="4">
    <source>
        <dbReference type="ARBA" id="ARBA00029454"/>
    </source>
</evidence>
<keyword evidence="7" id="KW-1185">Reference proteome</keyword>
<dbReference type="Gene3D" id="3.30.559.10">
    <property type="entry name" value="Chloramphenicol acetyltransferase-like domain"/>
    <property type="match status" value="2"/>
</dbReference>
<dbReference type="InterPro" id="IPR001242">
    <property type="entry name" value="Condensation_dom"/>
</dbReference>
<dbReference type="Pfam" id="PF00550">
    <property type="entry name" value="PP-binding"/>
    <property type="match status" value="1"/>
</dbReference>
<dbReference type="InterPro" id="IPR020845">
    <property type="entry name" value="AMP-binding_CS"/>
</dbReference>
<dbReference type="InterPro" id="IPR000873">
    <property type="entry name" value="AMP-dep_synth/lig_dom"/>
</dbReference>
<keyword evidence="1" id="KW-0596">Phosphopantetheine</keyword>
<dbReference type="FunFam" id="1.10.1200.10:FF:000005">
    <property type="entry name" value="Nonribosomal peptide synthetase 1"/>
    <property type="match status" value="1"/>
</dbReference>
<evidence type="ECO:0000256" key="1">
    <source>
        <dbReference type="ARBA" id="ARBA00022450"/>
    </source>
</evidence>
<dbReference type="Gene3D" id="3.30.300.30">
    <property type="match status" value="1"/>
</dbReference>
<dbReference type="Pfam" id="PF00501">
    <property type="entry name" value="AMP-binding"/>
    <property type="match status" value="1"/>
</dbReference>
<dbReference type="Gene3D" id="2.30.38.10">
    <property type="entry name" value="Luciferase, Domain 3"/>
    <property type="match status" value="1"/>
</dbReference>
<feature type="domain" description="Carrier" evidence="5">
    <location>
        <begin position="996"/>
        <end position="1070"/>
    </location>
</feature>
<dbReference type="Proteomes" id="UP000749646">
    <property type="component" value="Unassembled WGS sequence"/>
</dbReference>
<organism evidence="6 7">
    <name type="scientific">Modicella reniformis</name>
    <dbReference type="NCBI Taxonomy" id="1440133"/>
    <lineage>
        <taxon>Eukaryota</taxon>
        <taxon>Fungi</taxon>
        <taxon>Fungi incertae sedis</taxon>
        <taxon>Mucoromycota</taxon>
        <taxon>Mortierellomycotina</taxon>
        <taxon>Mortierellomycetes</taxon>
        <taxon>Mortierellales</taxon>
        <taxon>Mortierellaceae</taxon>
        <taxon>Modicella</taxon>
    </lineage>
</organism>
<dbReference type="Gene3D" id="3.30.559.30">
    <property type="entry name" value="Nonribosomal peptide synthetase, condensation domain"/>
    <property type="match status" value="2"/>
</dbReference>
<dbReference type="InterPro" id="IPR036736">
    <property type="entry name" value="ACP-like_sf"/>
</dbReference>
<dbReference type="PANTHER" id="PTHR45527">
    <property type="entry name" value="NONRIBOSOMAL PEPTIDE SYNTHETASE"/>
    <property type="match status" value="1"/>
</dbReference>
<dbReference type="InterPro" id="IPR020806">
    <property type="entry name" value="PKS_PP-bd"/>
</dbReference>
<dbReference type="InterPro" id="IPR009081">
    <property type="entry name" value="PP-bd_ACP"/>
</dbReference>
<dbReference type="InterPro" id="IPR010071">
    <property type="entry name" value="AA_adenyl_dom"/>
</dbReference>
<name>A0A9P6SSV5_9FUNG</name>
<dbReference type="GO" id="GO:0005737">
    <property type="term" value="C:cytoplasm"/>
    <property type="evidence" value="ECO:0007669"/>
    <property type="project" value="TreeGrafter"/>
</dbReference>
<dbReference type="CDD" id="cd19544">
    <property type="entry name" value="E-C_NRPS"/>
    <property type="match status" value="1"/>
</dbReference>
<gene>
    <name evidence="6" type="ORF">BGZ65_005707</name>
</gene>
<dbReference type="SUPFAM" id="SSF47336">
    <property type="entry name" value="ACP-like"/>
    <property type="match status" value="1"/>
</dbReference>
<dbReference type="NCBIfam" id="TIGR01733">
    <property type="entry name" value="AA-adenyl-dom"/>
    <property type="match status" value="1"/>
</dbReference>
<evidence type="ECO:0000256" key="2">
    <source>
        <dbReference type="ARBA" id="ARBA00022553"/>
    </source>
</evidence>
<dbReference type="PANTHER" id="PTHR45527:SF1">
    <property type="entry name" value="FATTY ACID SYNTHASE"/>
    <property type="match status" value="1"/>
</dbReference>
<evidence type="ECO:0000256" key="3">
    <source>
        <dbReference type="ARBA" id="ARBA00022598"/>
    </source>
</evidence>
<dbReference type="CDD" id="cd05930">
    <property type="entry name" value="A_NRPS"/>
    <property type="match status" value="1"/>
</dbReference>
<comment type="caution">
    <text evidence="6">The sequence shown here is derived from an EMBL/GenBank/DDBJ whole genome shotgun (WGS) entry which is preliminary data.</text>
</comment>
<dbReference type="InterPro" id="IPR023213">
    <property type="entry name" value="CAT-like_dom_sf"/>
</dbReference>
<protein>
    <recommendedName>
        <fullName evidence="5">Carrier domain-containing protein</fullName>
    </recommendedName>
</protein>
<dbReference type="GO" id="GO:0044550">
    <property type="term" value="P:secondary metabolite biosynthetic process"/>
    <property type="evidence" value="ECO:0007669"/>
    <property type="project" value="TreeGrafter"/>
</dbReference>
<dbReference type="Gene3D" id="3.40.50.980">
    <property type="match status" value="2"/>
</dbReference>
<dbReference type="FunFam" id="3.40.50.980:FF:000001">
    <property type="entry name" value="Non-ribosomal peptide synthetase"/>
    <property type="match status" value="1"/>
</dbReference>
<dbReference type="GO" id="GO:0031177">
    <property type="term" value="F:phosphopantetheine binding"/>
    <property type="evidence" value="ECO:0007669"/>
    <property type="project" value="InterPro"/>
</dbReference>
<comment type="similarity">
    <text evidence="4">Belongs to the NRP synthetase family.</text>
</comment>
<keyword evidence="3" id="KW-0436">Ligase</keyword>
<dbReference type="Pfam" id="PF13193">
    <property type="entry name" value="AMP-binding_C"/>
    <property type="match status" value="1"/>
</dbReference>
<dbReference type="SUPFAM" id="SSF56801">
    <property type="entry name" value="Acetyl-CoA synthetase-like"/>
    <property type="match status" value="1"/>
</dbReference>
<proteinExistence type="inferred from homology"/>
<dbReference type="OrthoDB" id="329835at2759"/>